<evidence type="ECO:0000256" key="4">
    <source>
        <dbReference type="ARBA" id="ARBA00023163"/>
    </source>
</evidence>
<keyword evidence="8" id="KW-1185">Reference proteome</keyword>
<keyword evidence="4" id="KW-0804">Transcription</keyword>
<feature type="non-terminal residue" evidence="7">
    <location>
        <position position="1"/>
    </location>
</feature>
<keyword evidence="5" id="KW-0539">Nucleus</keyword>
<accession>A0A392UGA7</accession>
<evidence type="ECO:0000259" key="6">
    <source>
        <dbReference type="PROSITE" id="PS50863"/>
    </source>
</evidence>
<dbReference type="Proteomes" id="UP000265520">
    <property type="component" value="Unassembled WGS sequence"/>
</dbReference>
<keyword evidence="3" id="KW-0238">DNA-binding</keyword>
<evidence type="ECO:0000256" key="2">
    <source>
        <dbReference type="ARBA" id="ARBA00023015"/>
    </source>
</evidence>
<evidence type="ECO:0000313" key="7">
    <source>
        <dbReference type="EMBL" id="MCI72452.1"/>
    </source>
</evidence>
<organism evidence="7 8">
    <name type="scientific">Trifolium medium</name>
    <dbReference type="NCBI Taxonomy" id="97028"/>
    <lineage>
        <taxon>Eukaryota</taxon>
        <taxon>Viridiplantae</taxon>
        <taxon>Streptophyta</taxon>
        <taxon>Embryophyta</taxon>
        <taxon>Tracheophyta</taxon>
        <taxon>Spermatophyta</taxon>
        <taxon>Magnoliopsida</taxon>
        <taxon>eudicotyledons</taxon>
        <taxon>Gunneridae</taxon>
        <taxon>Pentapetalae</taxon>
        <taxon>rosids</taxon>
        <taxon>fabids</taxon>
        <taxon>Fabales</taxon>
        <taxon>Fabaceae</taxon>
        <taxon>Papilionoideae</taxon>
        <taxon>50 kb inversion clade</taxon>
        <taxon>NPAAA clade</taxon>
        <taxon>Hologalegina</taxon>
        <taxon>IRL clade</taxon>
        <taxon>Trifolieae</taxon>
        <taxon>Trifolium</taxon>
    </lineage>
</organism>
<name>A0A392UGA7_9FABA</name>
<reference evidence="7 8" key="1">
    <citation type="journal article" date="2018" name="Front. Plant Sci.">
        <title>Red Clover (Trifolium pratense) and Zigzag Clover (T. medium) - A Picture of Genomic Similarities and Differences.</title>
        <authorList>
            <person name="Dluhosova J."/>
            <person name="Istvanek J."/>
            <person name="Nedelnik J."/>
            <person name="Repkova J."/>
        </authorList>
    </citation>
    <scope>NUCLEOTIDE SEQUENCE [LARGE SCALE GENOMIC DNA]</scope>
    <source>
        <strain evidence="8">cv. 10/8</strain>
        <tissue evidence="7">Leaf</tissue>
    </source>
</reference>
<feature type="domain" description="TF-B3" evidence="6">
    <location>
        <begin position="1"/>
        <end position="79"/>
    </location>
</feature>
<dbReference type="Gene3D" id="2.40.330.10">
    <property type="entry name" value="DNA-binding pseudobarrel domain"/>
    <property type="match status" value="1"/>
</dbReference>
<protein>
    <recommendedName>
        <fullName evidence="6">TF-B3 domain-containing protein</fullName>
    </recommendedName>
</protein>
<proteinExistence type="predicted"/>
<evidence type="ECO:0000256" key="5">
    <source>
        <dbReference type="ARBA" id="ARBA00023242"/>
    </source>
</evidence>
<sequence>RTTKYVLRGMNSIVLRTRHNMDGTICTIKTYANKEKPPKEQMYLTDGWYKLTKANDIRKGDKLQFQVSDPPDVLVVDIV</sequence>
<dbReference type="GO" id="GO:0003677">
    <property type="term" value="F:DNA binding"/>
    <property type="evidence" value="ECO:0007669"/>
    <property type="project" value="UniProtKB-KW"/>
</dbReference>
<evidence type="ECO:0000256" key="3">
    <source>
        <dbReference type="ARBA" id="ARBA00023125"/>
    </source>
</evidence>
<dbReference type="EMBL" id="LXQA010818447">
    <property type="protein sequence ID" value="MCI72452.1"/>
    <property type="molecule type" value="Genomic_DNA"/>
</dbReference>
<comment type="caution">
    <text evidence="7">The sequence shown here is derived from an EMBL/GenBank/DDBJ whole genome shotgun (WGS) entry which is preliminary data.</text>
</comment>
<dbReference type="InterPro" id="IPR015300">
    <property type="entry name" value="DNA-bd_pseudobarrel_sf"/>
</dbReference>
<feature type="non-terminal residue" evidence="7">
    <location>
        <position position="79"/>
    </location>
</feature>
<dbReference type="SUPFAM" id="SSF101936">
    <property type="entry name" value="DNA-binding pseudobarrel domain"/>
    <property type="match status" value="1"/>
</dbReference>
<dbReference type="GO" id="GO:0005634">
    <property type="term" value="C:nucleus"/>
    <property type="evidence" value="ECO:0007669"/>
    <property type="project" value="UniProtKB-SubCell"/>
</dbReference>
<keyword evidence="2" id="KW-0805">Transcription regulation</keyword>
<dbReference type="InterPro" id="IPR003340">
    <property type="entry name" value="B3_DNA-bd"/>
</dbReference>
<dbReference type="PROSITE" id="PS50863">
    <property type="entry name" value="B3"/>
    <property type="match status" value="1"/>
</dbReference>
<comment type="subcellular location">
    <subcellularLocation>
        <location evidence="1">Nucleus</location>
    </subcellularLocation>
</comment>
<evidence type="ECO:0000313" key="8">
    <source>
        <dbReference type="Proteomes" id="UP000265520"/>
    </source>
</evidence>
<dbReference type="AlphaFoldDB" id="A0A392UGA7"/>
<evidence type="ECO:0000256" key="1">
    <source>
        <dbReference type="ARBA" id="ARBA00004123"/>
    </source>
</evidence>